<sequence length="62" mass="6738">MDPIAKRRMSVQIGLVSNPVSSGRKHNSAPPSASSRRGGDRKQSMVSITGTNGTRRKIIYKI</sequence>
<feature type="region of interest" description="Disordered" evidence="1">
    <location>
        <begin position="16"/>
        <end position="62"/>
    </location>
</feature>
<evidence type="ECO:0000313" key="2">
    <source>
        <dbReference type="EMBL" id="VDH91518.1"/>
    </source>
</evidence>
<organism evidence="2 3">
    <name type="scientific">Mytilus galloprovincialis</name>
    <name type="common">Mediterranean mussel</name>
    <dbReference type="NCBI Taxonomy" id="29158"/>
    <lineage>
        <taxon>Eukaryota</taxon>
        <taxon>Metazoa</taxon>
        <taxon>Spiralia</taxon>
        <taxon>Lophotrochozoa</taxon>
        <taxon>Mollusca</taxon>
        <taxon>Bivalvia</taxon>
        <taxon>Autobranchia</taxon>
        <taxon>Pteriomorphia</taxon>
        <taxon>Mytilida</taxon>
        <taxon>Mytiloidea</taxon>
        <taxon>Mytilidae</taxon>
        <taxon>Mytilinae</taxon>
        <taxon>Mytilus</taxon>
    </lineage>
</organism>
<accession>A0A8B6BIX2</accession>
<dbReference type="Proteomes" id="UP000596742">
    <property type="component" value="Unassembled WGS sequence"/>
</dbReference>
<keyword evidence="3" id="KW-1185">Reference proteome</keyword>
<feature type="compositionally biased region" description="Polar residues" evidence="1">
    <location>
        <begin position="44"/>
        <end position="53"/>
    </location>
</feature>
<proteinExistence type="predicted"/>
<gene>
    <name evidence="2" type="ORF">MGAL_10B083164</name>
</gene>
<evidence type="ECO:0000256" key="1">
    <source>
        <dbReference type="SAM" id="MobiDB-lite"/>
    </source>
</evidence>
<name>A0A8B6BIX2_MYTGA</name>
<comment type="caution">
    <text evidence="2">The sequence shown here is derived from an EMBL/GenBank/DDBJ whole genome shotgun (WGS) entry which is preliminary data.</text>
</comment>
<evidence type="ECO:0000313" key="3">
    <source>
        <dbReference type="Proteomes" id="UP000596742"/>
    </source>
</evidence>
<protein>
    <submittedName>
        <fullName evidence="2">Uncharacterized protein</fullName>
    </submittedName>
</protein>
<dbReference type="EMBL" id="UYJE01000239">
    <property type="protein sequence ID" value="VDH91518.1"/>
    <property type="molecule type" value="Genomic_DNA"/>
</dbReference>
<dbReference type="AlphaFoldDB" id="A0A8B6BIX2"/>
<reference evidence="2" key="1">
    <citation type="submission" date="2018-11" db="EMBL/GenBank/DDBJ databases">
        <authorList>
            <person name="Alioto T."/>
            <person name="Alioto T."/>
        </authorList>
    </citation>
    <scope>NUCLEOTIDE SEQUENCE</scope>
</reference>